<proteinExistence type="predicted"/>
<protein>
    <submittedName>
        <fullName evidence="2">Uracil-DNA glycosylase</fullName>
    </submittedName>
</protein>
<dbReference type="SMART" id="SM00987">
    <property type="entry name" value="UreE_C"/>
    <property type="match status" value="1"/>
</dbReference>
<dbReference type="Proteomes" id="UP001549110">
    <property type="component" value="Unassembled WGS sequence"/>
</dbReference>
<dbReference type="EMBL" id="JBEPLU010000003">
    <property type="protein sequence ID" value="MET3528337.1"/>
    <property type="molecule type" value="Genomic_DNA"/>
</dbReference>
<comment type="caution">
    <text evidence="2">The sequence shown here is derived from an EMBL/GenBank/DDBJ whole genome shotgun (WGS) entry which is preliminary data.</text>
</comment>
<keyword evidence="3" id="KW-1185">Reference proteome</keyword>
<gene>
    <name evidence="2" type="ORF">ABID41_003476</name>
</gene>
<dbReference type="CDD" id="cd10033">
    <property type="entry name" value="UDG_like"/>
    <property type="match status" value="1"/>
</dbReference>
<dbReference type="InterPro" id="IPR005122">
    <property type="entry name" value="Uracil-DNA_glycosylase-like"/>
</dbReference>
<organism evidence="2 3">
    <name type="scientific">Phenylobacterium koreense</name>
    <dbReference type="NCBI Taxonomy" id="266125"/>
    <lineage>
        <taxon>Bacteria</taxon>
        <taxon>Pseudomonadati</taxon>
        <taxon>Pseudomonadota</taxon>
        <taxon>Alphaproteobacteria</taxon>
        <taxon>Caulobacterales</taxon>
        <taxon>Caulobacteraceae</taxon>
        <taxon>Phenylobacterium</taxon>
    </lineage>
</organism>
<evidence type="ECO:0000259" key="1">
    <source>
        <dbReference type="SMART" id="SM00986"/>
    </source>
</evidence>
<dbReference type="PANTHER" id="PTHR42160:SF1">
    <property type="entry name" value="URACIL-DNA GLYCOSYLASE SUPERFAMILY PROTEIN"/>
    <property type="match status" value="1"/>
</dbReference>
<reference evidence="2 3" key="1">
    <citation type="submission" date="2024-06" db="EMBL/GenBank/DDBJ databases">
        <title>Genomic Encyclopedia of Type Strains, Phase IV (KMG-IV): sequencing the most valuable type-strain genomes for metagenomic binning, comparative biology and taxonomic classification.</title>
        <authorList>
            <person name="Goeker M."/>
        </authorList>
    </citation>
    <scope>NUCLEOTIDE SEQUENCE [LARGE SCALE GENOMIC DNA]</scope>
    <source>
        <strain evidence="2 3">DSM 17809</strain>
    </source>
</reference>
<sequence>MPLKELLSEIAECRACAGELPHEPRPVVMVSAQTRLLICGQAPGRRVHESGAPFTDPSGDRLRGWMGVDAPAFYGRPEIGVAAMAFCFPGTNPKGGDYPPPPRCAQLWRTRLLAELPNVELTLLVGGHAQAWALGARAKANMTETVRAWREYAPAVLPMPHPSWRNTAWLKRNPWFEAEVTPYLRERVKGILGS</sequence>
<dbReference type="Gene3D" id="3.40.470.10">
    <property type="entry name" value="Uracil-DNA glycosylase-like domain"/>
    <property type="match status" value="1"/>
</dbReference>
<name>A0ABV2EMS0_9CAUL</name>
<evidence type="ECO:0000313" key="2">
    <source>
        <dbReference type="EMBL" id="MET3528337.1"/>
    </source>
</evidence>
<feature type="domain" description="Uracil-DNA glycosylase-like" evidence="1">
    <location>
        <begin position="27"/>
        <end position="185"/>
    </location>
</feature>
<evidence type="ECO:0000313" key="3">
    <source>
        <dbReference type="Proteomes" id="UP001549110"/>
    </source>
</evidence>
<dbReference type="InterPro" id="IPR036895">
    <property type="entry name" value="Uracil-DNA_glycosylase-like_sf"/>
</dbReference>
<dbReference type="RefSeq" id="WP_354298272.1">
    <property type="nucleotide sequence ID" value="NZ_JBEPLU010000003.1"/>
</dbReference>
<dbReference type="PANTHER" id="PTHR42160">
    <property type="entry name" value="URACIL-DNA GLYCOSYLASE SUPERFAMILY PROTEIN"/>
    <property type="match status" value="1"/>
</dbReference>
<accession>A0ABV2EMS0</accession>
<dbReference type="SMART" id="SM00986">
    <property type="entry name" value="UDG"/>
    <property type="match status" value="1"/>
</dbReference>
<dbReference type="Pfam" id="PF03167">
    <property type="entry name" value="UDG"/>
    <property type="match status" value="1"/>
</dbReference>
<dbReference type="SUPFAM" id="SSF52141">
    <property type="entry name" value="Uracil-DNA glycosylase-like"/>
    <property type="match status" value="1"/>
</dbReference>
<dbReference type="InterPro" id="IPR047124">
    <property type="entry name" value="HI_0220.2"/>
</dbReference>